<gene>
    <name evidence="2" type="ORF">NDU88_005656</name>
</gene>
<dbReference type="AlphaFoldDB" id="A0AAV7TW25"/>
<accession>A0AAV7TW25</accession>
<organism evidence="2 3">
    <name type="scientific">Pleurodeles waltl</name>
    <name type="common">Iberian ribbed newt</name>
    <dbReference type="NCBI Taxonomy" id="8319"/>
    <lineage>
        <taxon>Eukaryota</taxon>
        <taxon>Metazoa</taxon>
        <taxon>Chordata</taxon>
        <taxon>Craniata</taxon>
        <taxon>Vertebrata</taxon>
        <taxon>Euteleostomi</taxon>
        <taxon>Amphibia</taxon>
        <taxon>Batrachia</taxon>
        <taxon>Caudata</taxon>
        <taxon>Salamandroidea</taxon>
        <taxon>Salamandridae</taxon>
        <taxon>Pleurodelinae</taxon>
        <taxon>Pleurodeles</taxon>
    </lineage>
</organism>
<dbReference type="EMBL" id="JANPWB010000006">
    <property type="protein sequence ID" value="KAJ1180435.1"/>
    <property type="molecule type" value="Genomic_DNA"/>
</dbReference>
<dbReference type="Proteomes" id="UP001066276">
    <property type="component" value="Chromosome 3_2"/>
</dbReference>
<reference evidence="2" key="1">
    <citation type="journal article" date="2022" name="bioRxiv">
        <title>Sequencing and chromosome-scale assembly of the giantPleurodeles waltlgenome.</title>
        <authorList>
            <person name="Brown T."/>
            <person name="Elewa A."/>
            <person name="Iarovenko S."/>
            <person name="Subramanian E."/>
            <person name="Araus A.J."/>
            <person name="Petzold A."/>
            <person name="Susuki M."/>
            <person name="Suzuki K.-i.T."/>
            <person name="Hayashi T."/>
            <person name="Toyoda A."/>
            <person name="Oliveira C."/>
            <person name="Osipova E."/>
            <person name="Leigh N.D."/>
            <person name="Simon A."/>
            <person name="Yun M.H."/>
        </authorList>
    </citation>
    <scope>NUCLEOTIDE SEQUENCE</scope>
    <source>
        <strain evidence="2">20211129_DDA</strain>
        <tissue evidence="2">Liver</tissue>
    </source>
</reference>
<feature type="region of interest" description="Disordered" evidence="1">
    <location>
        <begin position="52"/>
        <end position="110"/>
    </location>
</feature>
<proteinExistence type="predicted"/>
<feature type="compositionally biased region" description="Polar residues" evidence="1">
    <location>
        <begin position="63"/>
        <end position="89"/>
    </location>
</feature>
<sequence>MSSHRAAHLTKFWLVLHTGNLRKTQVDCLGTPPRLTHLGRAQATSPTLLKATEKAGHGPSSPRRLQTSSTTGQEECDSPTRNTSPQGPHQASPFLWGRQGSPRTKSHCLKPHPLPNDILTGRGVAAGSHLCAYPHYLSPSSHVGGVPELGLGPSWSRNW</sequence>
<keyword evidence="3" id="KW-1185">Reference proteome</keyword>
<evidence type="ECO:0000256" key="1">
    <source>
        <dbReference type="SAM" id="MobiDB-lite"/>
    </source>
</evidence>
<name>A0AAV7TW25_PLEWA</name>
<evidence type="ECO:0000313" key="2">
    <source>
        <dbReference type="EMBL" id="KAJ1180435.1"/>
    </source>
</evidence>
<comment type="caution">
    <text evidence="2">The sequence shown here is derived from an EMBL/GenBank/DDBJ whole genome shotgun (WGS) entry which is preliminary data.</text>
</comment>
<protein>
    <submittedName>
        <fullName evidence="2">Uncharacterized protein</fullName>
    </submittedName>
</protein>
<evidence type="ECO:0000313" key="3">
    <source>
        <dbReference type="Proteomes" id="UP001066276"/>
    </source>
</evidence>